<feature type="domain" description="Lipid/polyisoprenoid-binding YceI-like" evidence="2">
    <location>
        <begin position="83"/>
        <end position="232"/>
    </location>
</feature>
<evidence type="ECO:0000256" key="1">
    <source>
        <dbReference type="ARBA" id="ARBA00008812"/>
    </source>
</evidence>
<reference evidence="3" key="1">
    <citation type="journal article" date="2013" name="Sci. Rep.">
        <title>Metagenomics uncovers a new group of low GC and ultra-small marine Actinobacteria.</title>
        <authorList>
            <person name="Ghai R."/>
            <person name="Mizuno C.M."/>
            <person name="Picazo A."/>
            <person name="Camacho A."/>
            <person name="Rodriguez-Valera F."/>
        </authorList>
    </citation>
    <scope>NUCLEOTIDE SEQUENCE</scope>
</reference>
<dbReference type="Gene3D" id="2.40.128.110">
    <property type="entry name" value="Lipid/polyisoprenoid-binding, YceI-like"/>
    <property type="match status" value="1"/>
</dbReference>
<organism evidence="3">
    <name type="scientific">Candidatus Actinomarina minuta</name>
    <dbReference type="NCBI Taxonomy" id="1389454"/>
    <lineage>
        <taxon>Bacteria</taxon>
        <taxon>Bacillati</taxon>
        <taxon>Actinomycetota</taxon>
        <taxon>Actinomycetes</taxon>
        <taxon>Candidatus Actinomarinidae</taxon>
        <taxon>Candidatus Actinomarinales</taxon>
        <taxon>Candidatus Actinomarineae</taxon>
        <taxon>Candidatus Actinomarinaceae</taxon>
        <taxon>Candidatus Actinomarina</taxon>
    </lineage>
</organism>
<proteinExistence type="inferred from homology"/>
<sequence length="235" mass="26295">MKKIIIFTLLFTFCSSENIETVEDTSVNTTIAETKEEDNTSTTTSIEVTQLESFEETLYLVNKDLSSVSYLAPKQFLNSNLEIVEGFTNEITGEFQLTLDKCDVADSCLQVRNLSISADLSTLKSGSRTRDGAIQNKWLESKIFPNAVYTVDEIIFPNNNFDSKIDETVVGVLTIRNIEISVPFSITAYMEDDKVYVSGITEIDTTWFGFDAPTKFNAWEVLNPIGIKVSIVAEK</sequence>
<dbReference type="InterPro" id="IPR007372">
    <property type="entry name" value="Lipid/polyisoprenoid-bd_YceI"/>
</dbReference>
<comment type="similarity">
    <text evidence="1">Belongs to the UPF0312 family.</text>
</comment>
<evidence type="ECO:0000259" key="2">
    <source>
        <dbReference type="Pfam" id="PF04264"/>
    </source>
</evidence>
<dbReference type="SUPFAM" id="SSF101874">
    <property type="entry name" value="YceI-like"/>
    <property type="match status" value="1"/>
</dbReference>
<accession>S5DKX1</accession>
<evidence type="ECO:0000313" key="3">
    <source>
        <dbReference type="EMBL" id="AGQ19449.1"/>
    </source>
</evidence>
<protein>
    <submittedName>
        <fullName evidence="3">MedDCM-OCT-S37-C10-cds16</fullName>
    </submittedName>
</protein>
<dbReference type="AlphaFoldDB" id="S5DKX1"/>
<dbReference type="InterPro" id="IPR036761">
    <property type="entry name" value="TTHA0802/YceI-like_sf"/>
</dbReference>
<name>S5DKX1_9ACTN</name>
<dbReference type="Pfam" id="PF04264">
    <property type="entry name" value="YceI"/>
    <property type="match status" value="1"/>
</dbReference>
<dbReference type="EMBL" id="KC811132">
    <property type="protein sequence ID" value="AGQ19449.1"/>
    <property type="molecule type" value="Genomic_DNA"/>
</dbReference>